<organism evidence="5 6">
    <name type="scientific">Salix dunnii</name>
    <dbReference type="NCBI Taxonomy" id="1413687"/>
    <lineage>
        <taxon>Eukaryota</taxon>
        <taxon>Viridiplantae</taxon>
        <taxon>Streptophyta</taxon>
        <taxon>Embryophyta</taxon>
        <taxon>Tracheophyta</taxon>
        <taxon>Spermatophyta</taxon>
        <taxon>Magnoliopsida</taxon>
        <taxon>eudicotyledons</taxon>
        <taxon>Gunneridae</taxon>
        <taxon>Pentapetalae</taxon>
        <taxon>rosids</taxon>
        <taxon>fabids</taxon>
        <taxon>Malpighiales</taxon>
        <taxon>Salicaceae</taxon>
        <taxon>Saliceae</taxon>
        <taxon>Salix</taxon>
    </lineage>
</organism>
<proteinExistence type="inferred from homology"/>
<comment type="caution">
    <text evidence="5">The sequence shown here is derived from an EMBL/GenBank/DDBJ whole genome shotgun (WGS) entry which is preliminary data.</text>
</comment>
<dbReference type="AlphaFoldDB" id="A0A835JPE2"/>
<name>A0A835JPE2_9ROSI</name>
<dbReference type="OrthoDB" id="671439at2759"/>
<dbReference type="GO" id="GO:0016746">
    <property type="term" value="F:acyltransferase activity"/>
    <property type="evidence" value="ECO:0007669"/>
    <property type="project" value="UniProtKB-KW"/>
</dbReference>
<keyword evidence="6" id="KW-1185">Reference proteome</keyword>
<dbReference type="Pfam" id="PF02458">
    <property type="entry name" value="Transferase"/>
    <property type="match status" value="1"/>
</dbReference>
<evidence type="ECO:0000313" key="6">
    <source>
        <dbReference type="Proteomes" id="UP000657918"/>
    </source>
</evidence>
<evidence type="ECO:0000256" key="2">
    <source>
        <dbReference type="ARBA" id="ARBA00022679"/>
    </source>
</evidence>
<comment type="similarity">
    <text evidence="1">Belongs to the plant acyltransferase family.</text>
</comment>
<dbReference type="PANTHER" id="PTHR31623:SF36">
    <property type="entry name" value="STEMMADENINE O-ACETYLTRANSFERASE-LIKE"/>
    <property type="match status" value="1"/>
</dbReference>
<accession>A0A835JPE2</accession>
<dbReference type="Gene3D" id="3.30.559.10">
    <property type="entry name" value="Chloramphenicol acetyltransferase-like domain"/>
    <property type="match status" value="2"/>
</dbReference>
<evidence type="ECO:0000256" key="3">
    <source>
        <dbReference type="ARBA" id="ARBA00023315"/>
    </source>
</evidence>
<sequence length="544" mass="61867">MDIRIISKELIKPSSPSIHHRLPFKLSLFDQLLPTTYIPMVFFYPTNNNQDFKGLRISTQLKRSLSQTLSTFYPLSGRVRNNSFIDNYEKGAPVVETRVKGSLFDFLKQPQLDLLNKFLPCQPFGYESDPEATPQVAIQVNTFDCGGTALGLCFSHKIIDVATVIAFLDSWAANTRGYCREKINPSLFEASSRFPPRNELLVQFPLWVTEKYLFKEGNVTRRFVFDADAIATLKDKAKSKRVPNPSRTEALSSFIWKSYTEACRSLCAQPRPSVSIHTVNIRQRTKPRFPRYSIGNLWRHAMTACELADTKIELNDLVSLTRESFTNLNYAYLKDFQGENGFQGISGSLLKQLVEIGSRNPEIFFFSSWLQFDLNDVDFGWGKPIWVGLTGEVGRPLGWTNVTFFKQTGRNNEVEVWMTLNEKIMSVVERNAEFRKFSTPNPIFMDLMLLLFLSYPLLCGSALLSAVFPGFGREDVLVYIDDDNMFQISTEDGKFMSKFKLPDNATRDQLKADMVNGVLTVTIPKEVVVSHRPNVKVDEIEGSG</sequence>
<evidence type="ECO:0000313" key="5">
    <source>
        <dbReference type="EMBL" id="KAF9672856.1"/>
    </source>
</evidence>
<keyword evidence="2" id="KW-0808">Transferase</keyword>
<dbReference type="PANTHER" id="PTHR31623">
    <property type="entry name" value="F21J9.9"/>
    <property type="match status" value="1"/>
</dbReference>
<dbReference type="SUPFAM" id="SSF49764">
    <property type="entry name" value="HSP20-like chaperones"/>
    <property type="match status" value="1"/>
</dbReference>
<dbReference type="InterPro" id="IPR023213">
    <property type="entry name" value="CAT-like_dom_sf"/>
</dbReference>
<evidence type="ECO:0000256" key="1">
    <source>
        <dbReference type="ARBA" id="ARBA00009861"/>
    </source>
</evidence>
<gene>
    <name evidence="5" type="ORF">SADUNF_Sadunf11G0087600</name>
</gene>
<feature type="domain" description="SHSP" evidence="4">
    <location>
        <begin position="482"/>
        <end position="531"/>
    </location>
</feature>
<dbReference type="Pfam" id="PF00011">
    <property type="entry name" value="HSP20"/>
    <property type="match status" value="1"/>
</dbReference>
<dbReference type="InterPro" id="IPR008978">
    <property type="entry name" value="HSP20-like_chaperone"/>
</dbReference>
<dbReference type="EMBL" id="JADGMS010000011">
    <property type="protein sequence ID" value="KAF9672856.1"/>
    <property type="molecule type" value="Genomic_DNA"/>
</dbReference>
<reference evidence="5 6" key="1">
    <citation type="submission" date="2020-10" db="EMBL/GenBank/DDBJ databases">
        <title>Plant Genome Project.</title>
        <authorList>
            <person name="Zhang R.-G."/>
        </authorList>
    </citation>
    <scope>NUCLEOTIDE SEQUENCE [LARGE SCALE GENOMIC DNA]</scope>
    <source>
        <strain evidence="5">FAFU-HL-1</strain>
        <tissue evidence="5">Leaf</tissue>
    </source>
</reference>
<evidence type="ECO:0000259" key="4">
    <source>
        <dbReference type="Pfam" id="PF00011"/>
    </source>
</evidence>
<dbReference type="InterPro" id="IPR002068">
    <property type="entry name" value="A-crystallin/Hsp20_dom"/>
</dbReference>
<keyword evidence="3" id="KW-0012">Acyltransferase</keyword>
<protein>
    <recommendedName>
        <fullName evidence="4">SHSP domain-containing protein</fullName>
    </recommendedName>
</protein>
<dbReference type="Proteomes" id="UP000657918">
    <property type="component" value="Chromosome 11"/>
</dbReference>
<dbReference type="Gene3D" id="2.60.40.790">
    <property type="match status" value="1"/>
</dbReference>